<dbReference type="Proteomes" id="UP000324222">
    <property type="component" value="Unassembled WGS sequence"/>
</dbReference>
<proteinExistence type="predicted"/>
<reference evidence="1 2" key="1">
    <citation type="submission" date="2019-05" db="EMBL/GenBank/DDBJ databases">
        <title>Another draft genome of Portunus trituberculatus and its Hox gene families provides insights of decapod evolution.</title>
        <authorList>
            <person name="Jeong J.-H."/>
            <person name="Song I."/>
            <person name="Kim S."/>
            <person name="Choi T."/>
            <person name="Kim D."/>
            <person name="Ryu S."/>
            <person name="Kim W."/>
        </authorList>
    </citation>
    <scope>NUCLEOTIDE SEQUENCE [LARGE SCALE GENOMIC DNA]</scope>
    <source>
        <tissue evidence="1">Muscle</tissue>
    </source>
</reference>
<comment type="caution">
    <text evidence="1">The sequence shown here is derived from an EMBL/GenBank/DDBJ whole genome shotgun (WGS) entry which is preliminary data.</text>
</comment>
<protein>
    <submittedName>
        <fullName evidence="1">Uncharacterized protein</fullName>
    </submittedName>
</protein>
<organism evidence="1 2">
    <name type="scientific">Portunus trituberculatus</name>
    <name type="common">Swimming crab</name>
    <name type="synonym">Neptunus trituberculatus</name>
    <dbReference type="NCBI Taxonomy" id="210409"/>
    <lineage>
        <taxon>Eukaryota</taxon>
        <taxon>Metazoa</taxon>
        <taxon>Ecdysozoa</taxon>
        <taxon>Arthropoda</taxon>
        <taxon>Crustacea</taxon>
        <taxon>Multicrustacea</taxon>
        <taxon>Malacostraca</taxon>
        <taxon>Eumalacostraca</taxon>
        <taxon>Eucarida</taxon>
        <taxon>Decapoda</taxon>
        <taxon>Pleocyemata</taxon>
        <taxon>Brachyura</taxon>
        <taxon>Eubrachyura</taxon>
        <taxon>Portunoidea</taxon>
        <taxon>Portunidae</taxon>
        <taxon>Portuninae</taxon>
        <taxon>Portunus</taxon>
    </lineage>
</organism>
<accession>A0A5B7CWJ5</accession>
<dbReference type="AlphaFoldDB" id="A0A5B7CWJ5"/>
<sequence>MKERGIKEPDSFLPMTRMCLYVKAKYCKKCNTHMIEERKAILHSDPQHQMNSLRYTTTSPFELLKRRLFFSRVLPQSIPPSVPVPSSSGHLVCVGRVSEETTPATKPCTPQFESCMH</sequence>
<name>A0A5B7CWJ5_PORTR</name>
<dbReference type="EMBL" id="VSRR010000183">
    <property type="protein sequence ID" value="MPC11823.1"/>
    <property type="molecule type" value="Genomic_DNA"/>
</dbReference>
<gene>
    <name evidence="1" type="ORF">E2C01_004498</name>
</gene>
<keyword evidence="2" id="KW-1185">Reference proteome</keyword>
<evidence type="ECO:0000313" key="2">
    <source>
        <dbReference type="Proteomes" id="UP000324222"/>
    </source>
</evidence>
<evidence type="ECO:0000313" key="1">
    <source>
        <dbReference type="EMBL" id="MPC11823.1"/>
    </source>
</evidence>